<evidence type="ECO:0000256" key="1">
    <source>
        <dbReference type="SAM" id="SignalP"/>
    </source>
</evidence>
<evidence type="ECO:0008006" key="4">
    <source>
        <dbReference type="Google" id="ProtNLM"/>
    </source>
</evidence>
<dbReference type="PROSITE" id="PS51257">
    <property type="entry name" value="PROKAR_LIPOPROTEIN"/>
    <property type="match status" value="1"/>
</dbReference>
<dbReference type="AlphaFoldDB" id="A0A1Z3N5Q1"/>
<keyword evidence="1" id="KW-0732">Signal</keyword>
<accession>A0A1Z3N5Q1</accession>
<evidence type="ECO:0000313" key="3">
    <source>
        <dbReference type="Proteomes" id="UP000197003"/>
    </source>
</evidence>
<dbReference type="EMBL" id="CP020946">
    <property type="protein sequence ID" value="ASD62737.1"/>
    <property type="molecule type" value="Genomic_DNA"/>
</dbReference>
<gene>
    <name evidence="2" type="ORF">B9G79_03730</name>
</gene>
<sequence length="198" mass="22769">MRYFLALATVTILSACASTYEVTPSGRTLRTSDEYMQVLEDNSDKLRTYNGFYNVLDVEGIQLNSKVAAAQLDQSMRLYQWTEEKYAEEKAKFEQRLSKQSEFFVTFFTPERKNDDLYKADTVWRIFLDVDGRRFEGKATRIKLPLAEIQGLYPIHNRFSTPYTFTFPVPMISIEGKDQKLTITGPVGSGTLSYKSSK</sequence>
<name>A0A1Z3N5Q1_BDEBC</name>
<feature type="signal peptide" evidence="1">
    <location>
        <begin position="1"/>
        <end position="17"/>
    </location>
</feature>
<dbReference type="OrthoDB" id="5292251at2"/>
<organism evidence="2 3">
    <name type="scientific">Bdellovibrio bacteriovorus</name>
    <dbReference type="NCBI Taxonomy" id="959"/>
    <lineage>
        <taxon>Bacteria</taxon>
        <taxon>Pseudomonadati</taxon>
        <taxon>Bdellovibrionota</taxon>
        <taxon>Bdellovibrionia</taxon>
        <taxon>Bdellovibrionales</taxon>
        <taxon>Pseudobdellovibrionaceae</taxon>
        <taxon>Bdellovibrio</taxon>
    </lineage>
</organism>
<evidence type="ECO:0000313" key="2">
    <source>
        <dbReference type="EMBL" id="ASD62737.1"/>
    </source>
</evidence>
<feature type="chain" id="PRO_5013187474" description="Lipoprotein" evidence="1">
    <location>
        <begin position="18"/>
        <end position="198"/>
    </location>
</feature>
<reference evidence="2 3" key="1">
    <citation type="submission" date="2017-04" db="EMBL/GenBank/DDBJ databases">
        <title>Whole genome sequence of Bdellovibrio bacteriovorus strain SSB218315.</title>
        <authorList>
            <person name="Oyedara O."/>
            <person name="Rodriguez-Perez M.A."/>
        </authorList>
    </citation>
    <scope>NUCLEOTIDE SEQUENCE [LARGE SCALE GENOMIC DNA]</scope>
    <source>
        <strain evidence="2 3">SSB218315</strain>
    </source>
</reference>
<dbReference type="Proteomes" id="UP000197003">
    <property type="component" value="Chromosome"/>
</dbReference>
<protein>
    <recommendedName>
        <fullName evidence="4">Lipoprotein</fullName>
    </recommendedName>
</protein>
<proteinExistence type="predicted"/>
<dbReference type="RefSeq" id="WP_088564358.1">
    <property type="nucleotide sequence ID" value="NZ_CP020946.1"/>
</dbReference>